<dbReference type="Proteomes" id="UP000265663">
    <property type="component" value="Unassembled WGS sequence"/>
</dbReference>
<keyword evidence="3" id="KW-1185">Reference proteome</keyword>
<keyword evidence="1" id="KW-0812">Transmembrane</keyword>
<reference evidence="2 3" key="1">
    <citation type="journal article" date="2014" name="PLoS ONE">
        <title>De novo Genome Assembly of the Fungal Plant Pathogen Pyrenophora semeniperda.</title>
        <authorList>
            <person name="Soliai M.M."/>
            <person name="Meyer S.E."/>
            <person name="Udall J.A."/>
            <person name="Elzinga D.E."/>
            <person name="Hermansen R.A."/>
            <person name="Bodily P.M."/>
            <person name="Hart A.A."/>
            <person name="Coleman C.E."/>
        </authorList>
    </citation>
    <scope>NUCLEOTIDE SEQUENCE [LARGE SCALE GENOMIC DNA]</scope>
    <source>
        <strain evidence="2 3">CCB06</strain>
        <tissue evidence="2">Mycelium</tissue>
    </source>
</reference>
<dbReference type="AlphaFoldDB" id="A0A3M7M595"/>
<sequence>MGMPKKITAPVFFLHFFSIYNIILKKKEEKGNFFFNLRITDLTSQIVDSVIKKKVSR</sequence>
<evidence type="ECO:0000313" key="2">
    <source>
        <dbReference type="EMBL" id="RMZ69671.1"/>
    </source>
</evidence>
<dbReference type="EMBL" id="KE747820">
    <property type="protein sequence ID" value="RMZ69671.1"/>
    <property type="molecule type" value="Genomic_DNA"/>
</dbReference>
<keyword evidence="1" id="KW-1133">Transmembrane helix</keyword>
<organism evidence="2 3">
    <name type="scientific">Pyrenophora seminiperda CCB06</name>
    <dbReference type="NCBI Taxonomy" id="1302712"/>
    <lineage>
        <taxon>Eukaryota</taxon>
        <taxon>Fungi</taxon>
        <taxon>Dikarya</taxon>
        <taxon>Ascomycota</taxon>
        <taxon>Pezizomycotina</taxon>
        <taxon>Dothideomycetes</taxon>
        <taxon>Pleosporomycetidae</taxon>
        <taxon>Pleosporales</taxon>
        <taxon>Pleosporineae</taxon>
        <taxon>Pleosporaceae</taxon>
        <taxon>Pyrenophora</taxon>
    </lineage>
</organism>
<protein>
    <submittedName>
        <fullName evidence="2">Uncharacterized protein</fullName>
    </submittedName>
</protein>
<evidence type="ECO:0000313" key="3">
    <source>
        <dbReference type="Proteomes" id="UP000265663"/>
    </source>
</evidence>
<proteinExistence type="predicted"/>
<keyword evidence="1" id="KW-0472">Membrane</keyword>
<evidence type="ECO:0000256" key="1">
    <source>
        <dbReference type="SAM" id="Phobius"/>
    </source>
</evidence>
<accession>A0A3M7M595</accession>
<feature type="transmembrane region" description="Helical" evidence="1">
    <location>
        <begin position="6"/>
        <end position="24"/>
    </location>
</feature>
<gene>
    <name evidence="2" type="ORF">GMOD_00010347</name>
</gene>
<name>A0A3M7M595_9PLEO</name>